<reference evidence="1" key="1">
    <citation type="submission" date="2022-10" db="EMBL/GenBank/DDBJ databases">
        <title>Culturing micro-colonial fungi from biological soil crusts in the Mojave desert and describing Neophaeococcomyces mojavensis, and introducing the new genera and species Taxawa tesnikishii.</title>
        <authorList>
            <person name="Kurbessoian T."/>
            <person name="Stajich J.E."/>
        </authorList>
    </citation>
    <scope>NUCLEOTIDE SEQUENCE</scope>
    <source>
        <strain evidence="1">JES_112</strain>
    </source>
</reference>
<accession>A0ACC2ZXC6</accession>
<name>A0ACC2ZXC6_9EURO</name>
<keyword evidence="2" id="KW-1185">Reference proteome</keyword>
<proteinExistence type="predicted"/>
<evidence type="ECO:0000313" key="1">
    <source>
        <dbReference type="EMBL" id="KAJ9652295.1"/>
    </source>
</evidence>
<sequence length="512" mass="58855">MAEHIFSGISLPAIFVAIVAFFLVRRIYWEVTEGASQKRLAKESGCQPVYRWQHKGVLGYFFGYDVMKENFVAGKAGRFHENARLRNWQNHKTIQVRNFNRDFIMTIEPENVKALLGTKFPDFGLGNLRISTMSPVFGQGIFTSDGKAWEHSRAMIRPSFTKQQVGDLSSYEHHVNNMMAHIPKDGQTVDLQELFFKLTMDSATEFLFGKSTNTLVPGQEQKGATRFTDAFTYVTERMSRDFRTARLSRFLPDKKRVEDSEFIRKFASDIVDEAIAQQEDIEKGVGEERRNYTFLFELLKVTRDPYILRSETLNVLLAGRDTTASLLSHTFFELARRPDVWAKLQAEIDQLGGQAPDYETMKSMKYVKWVLNESLRLWPVVPGNTRIAVRDTVLPLGGGPDEKSPILVPKGTPVGYSVWSMHRRKDFYGEDALQYKPERWEKLRPGWEYLPFNGGPRICIGQNFALTEASYTMIRLLQHFKRIEPRDDKPWTEFQTLTLAIGNGVKVGLYPN</sequence>
<comment type="caution">
    <text evidence="1">The sequence shown here is derived from an EMBL/GenBank/DDBJ whole genome shotgun (WGS) entry which is preliminary data.</text>
</comment>
<protein>
    <submittedName>
        <fullName evidence="1">Uncharacterized protein</fullName>
    </submittedName>
</protein>
<gene>
    <name evidence="1" type="ORF">H2198_008429</name>
</gene>
<evidence type="ECO:0000313" key="2">
    <source>
        <dbReference type="Proteomes" id="UP001172386"/>
    </source>
</evidence>
<dbReference type="Proteomes" id="UP001172386">
    <property type="component" value="Unassembled WGS sequence"/>
</dbReference>
<dbReference type="EMBL" id="JAPDRQ010000205">
    <property type="protein sequence ID" value="KAJ9652295.1"/>
    <property type="molecule type" value="Genomic_DNA"/>
</dbReference>
<organism evidence="1 2">
    <name type="scientific">Neophaeococcomyces mojaviensis</name>
    <dbReference type="NCBI Taxonomy" id="3383035"/>
    <lineage>
        <taxon>Eukaryota</taxon>
        <taxon>Fungi</taxon>
        <taxon>Dikarya</taxon>
        <taxon>Ascomycota</taxon>
        <taxon>Pezizomycotina</taxon>
        <taxon>Eurotiomycetes</taxon>
        <taxon>Chaetothyriomycetidae</taxon>
        <taxon>Chaetothyriales</taxon>
        <taxon>Chaetothyriales incertae sedis</taxon>
        <taxon>Neophaeococcomyces</taxon>
    </lineage>
</organism>